<comment type="caution">
    <text evidence="1">The sequence shown here is derived from an EMBL/GenBank/DDBJ whole genome shotgun (WGS) entry which is preliminary data.</text>
</comment>
<dbReference type="Proteomes" id="UP001163603">
    <property type="component" value="Chromosome 13"/>
</dbReference>
<proteinExistence type="predicted"/>
<dbReference type="EMBL" id="CM047748">
    <property type="protein sequence ID" value="KAJ0013522.1"/>
    <property type="molecule type" value="Genomic_DNA"/>
</dbReference>
<accession>A0ACC0X8Q7</accession>
<keyword evidence="2" id="KW-1185">Reference proteome</keyword>
<evidence type="ECO:0000313" key="1">
    <source>
        <dbReference type="EMBL" id="KAJ0013522.1"/>
    </source>
</evidence>
<reference evidence="2" key="1">
    <citation type="journal article" date="2023" name="G3 (Bethesda)">
        <title>Genome assembly and association tests identify interacting loci associated with vigor, precocity, and sex in interspecific pistachio rootstocks.</title>
        <authorList>
            <person name="Palmer W."/>
            <person name="Jacygrad E."/>
            <person name="Sagayaradj S."/>
            <person name="Cavanaugh K."/>
            <person name="Han R."/>
            <person name="Bertier L."/>
            <person name="Beede B."/>
            <person name="Kafkas S."/>
            <person name="Golino D."/>
            <person name="Preece J."/>
            <person name="Michelmore R."/>
        </authorList>
    </citation>
    <scope>NUCLEOTIDE SEQUENCE [LARGE SCALE GENOMIC DNA]</scope>
</reference>
<organism evidence="1 2">
    <name type="scientific">Pistacia integerrima</name>
    <dbReference type="NCBI Taxonomy" id="434235"/>
    <lineage>
        <taxon>Eukaryota</taxon>
        <taxon>Viridiplantae</taxon>
        <taxon>Streptophyta</taxon>
        <taxon>Embryophyta</taxon>
        <taxon>Tracheophyta</taxon>
        <taxon>Spermatophyta</taxon>
        <taxon>Magnoliopsida</taxon>
        <taxon>eudicotyledons</taxon>
        <taxon>Gunneridae</taxon>
        <taxon>Pentapetalae</taxon>
        <taxon>rosids</taxon>
        <taxon>malvids</taxon>
        <taxon>Sapindales</taxon>
        <taxon>Anacardiaceae</taxon>
        <taxon>Pistacia</taxon>
    </lineage>
</organism>
<sequence length="112" mass="12247">MACIVSISFSTPLRPPSLHKIYRGKSAPARLSRNAIVTTAANLVAACSLDRGLFPVSQRSHCHLTASLKHFDEIVSCLDISSCTHMKITGYWVGPDVDDGWGFVEAFVKRIT</sequence>
<evidence type="ECO:0000313" key="2">
    <source>
        <dbReference type="Proteomes" id="UP001163603"/>
    </source>
</evidence>
<protein>
    <submittedName>
        <fullName evidence="1">Uncharacterized protein</fullName>
    </submittedName>
</protein>
<name>A0ACC0X8Q7_9ROSI</name>
<gene>
    <name evidence="1" type="ORF">Pint_19814</name>
</gene>